<feature type="signal peptide" evidence="1">
    <location>
        <begin position="1"/>
        <end position="16"/>
    </location>
</feature>
<dbReference type="AlphaFoldDB" id="A0A0F4PUR2"/>
<keyword evidence="1" id="KW-0732">Signal</keyword>
<proteinExistence type="predicted"/>
<evidence type="ECO:0000313" key="2">
    <source>
        <dbReference type="EMBL" id="KJY98001.1"/>
    </source>
</evidence>
<dbReference type="RefSeq" id="WP_045979730.1">
    <property type="nucleotide sequence ID" value="NZ_JXXY01000011.1"/>
</dbReference>
<keyword evidence="3" id="KW-1185">Reference proteome</keyword>
<evidence type="ECO:0000256" key="1">
    <source>
        <dbReference type="SAM" id="SignalP"/>
    </source>
</evidence>
<dbReference type="SUPFAM" id="SSF53850">
    <property type="entry name" value="Periplasmic binding protein-like II"/>
    <property type="match status" value="1"/>
</dbReference>
<gene>
    <name evidence="2" type="ORF">TW72_14185</name>
</gene>
<protein>
    <recommendedName>
        <fullName evidence="4">ABC transporter substrate-binding protein</fullName>
    </recommendedName>
</protein>
<dbReference type="PATRIC" id="fig|151081.8.peg.2395"/>
<evidence type="ECO:0008006" key="4">
    <source>
        <dbReference type="Google" id="ProtNLM"/>
    </source>
</evidence>
<comment type="caution">
    <text evidence="2">The sequence shown here is derived from an EMBL/GenBank/DDBJ whole genome shotgun (WGS) entry which is preliminary data.</text>
</comment>
<evidence type="ECO:0000313" key="3">
    <source>
        <dbReference type="Proteomes" id="UP000033664"/>
    </source>
</evidence>
<name>A0A0F4PUR2_9GAMM</name>
<organism evidence="2 3">
    <name type="scientific">Pseudoalteromonas ruthenica</name>
    <dbReference type="NCBI Taxonomy" id="151081"/>
    <lineage>
        <taxon>Bacteria</taxon>
        <taxon>Pseudomonadati</taxon>
        <taxon>Pseudomonadota</taxon>
        <taxon>Gammaproteobacteria</taxon>
        <taxon>Alteromonadales</taxon>
        <taxon>Pseudoalteromonadaceae</taxon>
        <taxon>Pseudoalteromonas</taxon>
    </lineage>
</organism>
<feature type="chain" id="PRO_5002474508" description="ABC transporter substrate-binding protein" evidence="1">
    <location>
        <begin position="17"/>
        <end position="295"/>
    </location>
</feature>
<accession>A0A0F4PUR2</accession>
<sequence length="295" mass="33595">MKFLYLLLSVAFPAFANDYDVTWLRINAPPFSMPANSSDSGICDDIVDEIIARTPDLKHDSIHLPQMRLKSYFEQGKNVCVPCLIKRDNHPLVTFSTRTSVYPPMGIVTTAQKQRSITEKHGSPVRLYSLLNDKGLRYGQGAGRKYSPWIEQIKSRVQNNQAVTLNYRGADQASVLGDMLVNERIDFGIDYPFIASYYNRHHDAQLVTLPIANNQENLVFGAIGCAKRADNDFATTFINRINPIIRDHILPGESYRQHQSNWLSEYFNDFSQVYEKHLLTKKPAQHAGSEKRNTN</sequence>
<dbReference type="OrthoDB" id="8439154at2"/>
<dbReference type="GeneID" id="58229645"/>
<dbReference type="EMBL" id="JXXZ01000011">
    <property type="protein sequence ID" value="KJY98001.1"/>
    <property type="molecule type" value="Genomic_DNA"/>
</dbReference>
<reference evidence="2 3" key="1">
    <citation type="journal article" date="2015" name="BMC Genomics">
        <title>Genome mining reveals unlocked bioactive potential of marine Gram-negative bacteria.</title>
        <authorList>
            <person name="Machado H."/>
            <person name="Sonnenschein E.C."/>
            <person name="Melchiorsen J."/>
            <person name="Gram L."/>
        </authorList>
    </citation>
    <scope>NUCLEOTIDE SEQUENCE [LARGE SCALE GENOMIC DNA]</scope>
    <source>
        <strain evidence="2 3">S3137</strain>
    </source>
</reference>
<dbReference type="eggNOG" id="COG0834">
    <property type="taxonomic scope" value="Bacteria"/>
</dbReference>
<dbReference type="Proteomes" id="UP000033664">
    <property type="component" value="Unassembled WGS sequence"/>
</dbReference>